<dbReference type="Proteomes" id="UP000011731">
    <property type="component" value="Unassembled WGS sequence"/>
</dbReference>
<dbReference type="InterPro" id="IPR014001">
    <property type="entry name" value="Helicase_ATP-bd"/>
</dbReference>
<dbReference type="GO" id="GO:0005524">
    <property type="term" value="F:ATP binding"/>
    <property type="evidence" value="ECO:0007669"/>
    <property type="project" value="InterPro"/>
</dbReference>
<reference evidence="5 6" key="1">
    <citation type="journal article" date="2013" name="Genome Announc.">
        <title>Draft Genome Sequence of Rhodococcus ruber Strain BKS 20-38.</title>
        <authorList>
            <person name="Bala M."/>
            <person name="Kumar S."/>
            <person name="Raghava G.P."/>
            <person name="Mayilraj S."/>
        </authorList>
    </citation>
    <scope>NUCLEOTIDE SEQUENCE [LARGE SCALE GENOMIC DNA]</scope>
    <source>
        <strain evidence="5 6">BKS 20-38</strain>
    </source>
</reference>
<dbReference type="CDD" id="cd18793">
    <property type="entry name" value="SF2_C_SNF"/>
    <property type="match status" value="1"/>
</dbReference>
<keyword evidence="5" id="KW-0067">ATP-binding</keyword>
<organism evidence="5 6">
    <name type="scientific">Rhodococcus ruber BKS 20-38</name>
    <dbReference type="NCBI Taxonomy" id="1278076"/>
    <lineage>
        <taxon>Bacteria</taxon>
        <taxon>Bacillati</taxon>
        <taxon>Actinomycetota</taxon>
        <taxon>Actinomycetes</taxon>
        <taxon>Mycobacteriales</taxon>
        <taxon>Nocardiaceae</taxon>
        <taxon>Rhodococcus</taxon>
    </lineage>
</organism>
<dbReference type="PANTHER" id="PTHR10799">
    <property type="entry name" value="SNF2/RAD54 HELICASE FAMILY"/>
    <property type="match status" value="1"/>
</dbReference>
<feature type="domain" description="Helicase ATP-binding" evidence="3">
    <location>
        <begin position="518"/>
        <end position="681"/>
    </location>
</feature>
<dbReference type="GO" id="GO:0016787">
    <property type="term" value="F:hydrolase activity"/>
    <property type="evidence" value="ECO:0007669"/>
    <property type="project" value="UniProtKB-KW"/>
</dbReference>
<dbReference type="Pfam" id="PF00176">
    <property type="entry name" value="SNF2-rel_dom"/>
    <property type="match status" value="1"/>
</dbReference>
<gene>
    <name evidence="5" type="ORF">G352_05617</name>
</gene>
<keyword evidence="5" id="KW-0547">Nucleotide-binding</keyword>
<dbReference type="InterPro" id="IPR001650">
    <property type="entry name" value="Helicase_C-like"/>
</dbReference>
<feature type="compositionally biased region" description="Low complexity" evidence="2">
    <location>
        <begin position="25"/>
        <end position="39"/>
    </location>
</feature>
<dbReference type="EMBL" id="AOEX01000024">
    <property type="protein sequence ID" value="EME66389.1"/>
    <property type="molecule type" value="Genomic_DNA"/>
</dbReference>
<evidence type="ECO:0000259" key="4">
    <source>
        <dbReference type="PROSITE" id="PS51194"/>
    </source>
</evidence>
<dbReference type="PROSITE" id="PS51194">
    <property type="entry name" value="HELICASE_CTER"/>
    <property type="match status" value="1"/>
</dbReference>
<keyword evidence="6" id="KW-1185">Reference proteome</keyword>
<sequence>MIDIAVSWWVHLQPSLLRGPGPIQSRSSPRTPATRPAPAVSGATGTMVGMLHGLWSPGAGLMVWRDDDDPADDAPAVLRRWIDRPFRHRVELRLPGDDAPRPLPAVAIAPADAAELLLALPRHAETVAGDLRYLAHVARGIERWAQAGRVAPELHRADGQWWARWRLLGGDRIRAWTAELSAAMPPVQRQAGRPAALLDDLVTELTDPITRSLIGNVGTSLHPLIAALAEGQPHHSGTQRMADALDEWRASLAGNEPDLVLRLVEPDDDEDEAIGADTLWRLEVCLRSEGQAPIPVPVDGSDAQLLQIGIRKLGAALKAYPRLQDVPRDPDSLDLLLPTGVVTDLVEHGGRALADAGIALLLPRAWARLEPSLRLQVTSPVAPVAAEDDTVGMNALVSFEWQLAVGDMLLTPAEMERLIAANSDLVKLRGKWVQADPAALARAARYVAGQGAADATLATLFGRFTGDEPPPVEVTDVAATGWVATLLDGQARPVPVPPPPGLHATLRPYQQRGLEWLAFMSGVGLGAVLADDMGLGKTVQVLALLAHERAGDVATDPTLLVCPMSVVGNWQREAQRFVPGLRVHVHHGPARLRDAALAATVADSDLVITTYALVARDVAQLRSLRWGRVVLDEAQHVKNAATAQSRATRAVPARHRIALTGTPVENRLEELRAILDFANPRLLGSPATFRARFAVPIERERDAAAAARLRALTSPFVLRRVKTDPSVISDLPEKFEQTVRANLTAEQAALYRAVVDEMMRKIRDKEGMARKGAVLAALTRLKQVCNHPAHYLGDGSGVLRRGRHRSGKLGLVEDIVESILADGEKALLFTQFREFGDLIAPYLAERFDTTVPFLHGGVSKGRRDAMVAAFQGDDGPPMMLLSLKAGGTGLNLTAANHVVHLDRWWNPAVENQATDRAFRIGQRRDVQVRKLVCVGTLEERIDEMISGKQELAELAVGAGENWITELSTEQLHSLLSLGDEAVGE</sequence>
<accession>M3A1G9</accession>
<dbReference type="InterPro" id="IPR022138">
    <property type="entry name" value="DUF3670"/>
</dbReference>
<dbReference type="InterPro" id="IPR000330">
    <property type="entry name" value="SNF2_N"/>
</dbReference>
<dbReference type="SMART" id="SM00487">
    <property type="entry name" value="DEXDc"/>
    <property type="match status" value="1"/>
</dbReference>
<feature type="region of interest" description="Disordered" evidence="2">
    <location>
        <begin position="20"/>
        <end position="42"/>
    </location>
</feature>
<evidence type="ECO:0000313" key="6">
    <source>
        <dbReference type="Proteomes" id="UP000011731"/>
    </source>
</evidence>
<dbReference type="PROSITE" id="PS51192">
    <property type="entry name" value="HELICASE_ATP_BIND_1"/>
    <property type="match status" value="1"/>
</dbReference>
<evidence type="ECO:0000256" key="2">
    <source>
        <dbReference type="SAM" id="MobiDB-lite"/>
    </source>
</evidence>
<dbReference type="InterPro" id="IPR049730">
    <property type="entry name" value="SNF2/RAD54-like_C"/>
</dbReference>
<dbReference type="SMART" id="SM00490">
    <property type="entry name" value="HELICc"/>
    <property type="match status" value="1"/>
</dbReference>
<feature type="domain" description="Helicase C-terminal" evidence="4">
    <location>
        <begin position="811"/>
        <end position="967"/>
    </location>
</feature>
<dbReference type="Pfam" id="PF00271">
    <property type="entry name" value="Helicase_C"/>
    <property type="match status" value="1"/>
</dbReference>
<evidence type="ECO:0000313" key="5">
    <source>
        <dbReference type="EMBL" id="EME66389.1"/>
    </source>
</evidence>
<protein>
    <submittedName>
        <fullName evidence="5">Helicase</fullName>
    </submittedName>
</protein>
<evidence type="ECO:0000259" key="3">
    <source>
        <dbReference type="PROSITE" id="PS51192"/>
    </source>
</evidence>
<dbReference type="GO" id="GO:0004386">
    <property type="term" value="F:helicase activity"/>
    <property type="evidence" value="ECO:0007669"/>
    <property type="project" value="UniProtKB-KW"/>
</dbReference>
<evidence type="ECO:0000256" key="1">
    <source>
        <dbReference type="ARBA" id="ARBA00022801"/>
    </source>
</evidence>
<proteinExistence type="predicted"/>
<name>M3A1G9_9NOCA</name>
<dbReference type="Gene3D" id="3.40.50.10810">
    <property type="entry name" value="Tandem AAA-ATPase domain"/>
    <property type="match status" value="1"/>
</dbReference>
<comment type="caution">
    <text evidence="5">The sequence shown here is derived from an EMBL/GenBank/DDBJ whole genome shotgun (WGS) entry which is preliminary data.</text>
</comment>
<dbReference type="Gene3D" id="3.40.50.300">
    <property type="entry name" value="P-loop containing nucleotide triphosphate hydrolases"/>
    <property type="match status" value="1"/>
</dbReference>
<dbReference type="Pfam" id="PF12419">
    <property type="entry name" value="DUF3670"/>
    <property type="match status" value="1"/>
</dbReference>
<dbReference type="SUPFAM" id="SSF52540">
    <property type="entry name" value="P-loop containing nucleoside triphosphate hydrolases"/>
    <property type="match status" value="2"/>
</dbReference>
<dbReference type="InterPro" id="IPR027417">
    <property type="entry name" value="P-loop_NTPase"/>
</dbReference>
<dbReference type="InterPro" id="IPR038718">
    <property type="entry name" value="SNF2-like_sf"/>
</dbReference>
<dbReference type="AlphaFoldDB" id="M3A1G9"/>
<keyword evidence="1" id="KW-0378">Hydrolase</keyword>
<keyword evidence="5" id="KW-0347">Helicase</keyword>
<dbReference type="FunFam" id="3.40.50.300:FF:000533">
    <property type="entry name" value="Helicase, Snf2 family"/>
    <property type="match status" value="1"/>
</dbReference>
<dbReference type="PATRIC" id="fig|1278076.4.peg.1168"/>